<feature type="signal peptide" evidence="1">
    <location>
        <begin position="1"/>
        <end position="19"/>
    </location>
</feature>
<feature type="chain" id="PRO_5015895802" evidence="1">
    <location>
        <begin position="20"/>
        <end position="94"/>
    </location>
</feature>
<evidence type="ECO:0000256" key="1">
    <source>
        <dbReference type="SAM" id="SignalP"/>
    </source>
</evidence>
<dbReference type="Proteomes" id="UP000247483">
    <property type="component" value="Unassembled WGS sequence"/>
</dbReference>
<proteinExistence type="predicted"/>
<evidence type="ECO:0000313" key="2">
    <source>
        <dbReference type="EMBL" id="PXZ05989.1"/>
    </source>
</evidence>
<organism evidence="2 3">
    <name type="scientific">Gilliamella apicola</name>
    <dbReference type="NCBI Taxonomy" id="1196095"/>
    <lineage>
        <taxon>Bacteria</taxon>
        <taxon>Pseudomonadati</taxon>
        <taxon>Pseudomonadota</taxon>
        <taxon>Gammaproteobacteria</taxon>
        <taxon>Orbales</taxon>
        <taxon>Orbaceae</taxon>
        <taxon>Gilliamella</taxon>
    </lineage>
</organism>
<evidence type="ECO:0000313" key="3">
    <source>
        <dbReference type="Proteomes" id="UP000247483"/>
    </source>
</evidence>
<keyword evidence="2" id="KW-0675">Receptor</keyword>
<accession>A0A2V4E2C8</accession>
<dbReference type="Pfam" id="PF17274">
    <property type="entry name" value="DUF5339"/>
    <property type="match status" value="1"/>
</dbReference>
<protein>
    <submittedName>
        <fullName evidence="2">TonB-dependent receptor</fullName>
    </submittedName>
</protein>
<gene>
    <name evidence="2" type="ORF">DKK79_04810</name>
</gene>
<comment type="caution">
    <text evidence="2">The sequence shown here is derived from an EMBL/GenBank/DDBJ whole genome shotgun (WGS) entry which is preliminary data.</text>
</comment>
<reference evidence="2 3" key="1">
    <citation type="submission" date="2018-05" db="EMBL/GenBank/DDBJ databases">
        <title>Reference genomes for bee gut microbiota database.</title>
        <authorList>
            <person name="Ellegaard K.M."/>
        </authorList>
    </citation>
    <scope>NUCLEOTIDE SEQUENCE [LARGE SCALE GENOMIC DNA]</scope>
    <source>
        <strain evidence="2 3">ESL0177</strain>
    </source>
</reference>
<keyword evidence="1" id="KW-0732">Signal</keyword>
<dbReference type="AlphaFoldDB" id="A0A2V4E2C8"/>
<sequence>MKKLALSVILLGLSSVAMADLSASCKIYFEQVDSFVRNIPDDVATKQQAEMIKQNLELTKKQISAMSKESQEEGCKQATIGLKQFESILPSNKK</sequence>
<dbReference type="InterPro" id="IPR020493">
    <property type="entry name" value="Uncharacterised_HI0310"/>
</dbReference>
<dbReference type="EMBL" id="QGLP01000004">
    <property type="protein sequence ID" value="PXZ05989.1"/>
    <property type="molecule type" value="Genomic_DNA"/>
</dbReference>
<name>A0A2V4E2C8_9GAMM</name>
<dbReference type="RefSeq" id="WP_110423064.1">
    <property type="nucleotide sequence ID" value="NZ_QGLP01000004.1"/>
</dbReference>